<sequence length="511" mass="56420">MAAGVLYTYPENFRAYKALIAAQYSGVDVKVAPNFVFGETNKSAEFLKKFPAGKVPAYESADGKVLLSESNAIAYYVSNAALRGTDAATQARIWQWASWADSELLPASCAWVFPYLGIMQFNKQNVERAKQDLLAALKVLDAHLLTRTFLVTERVTLADIIVFCTLIHAFQVRRGPPPSPVDISDITRRPSAGHSSTSRTLLVGPPRATGRHLGHYSSARRGPQFDISDITRRPAAGHRSTSRTLLVGPSRATVRHLGHYSSARRGPQVDISDITRRPVAGHSSTSRTLLVGPPRATGRHLGHYSSARRGPQFDISDITRRPAAGHRSTSRTLLVGPSRATVRHLGHYSSARRGPQVDISDITRRPVAGHSSTSRTLLVGPPRATGRHLGHYSSARRGPQFDISDITRRPAAGHRCVAGMFQRLDKMRKQAFASVCLFGSDNDSTISGVWVWRGQELAFPLSPDWQIDYESYDWKKLDPASPDTKKLVQDYFSWTGVDKQGRKFNQGKIFK</sequence>
<dbReference type="SMART" id="SM01183">
    <property type="entry name" value="EF1G"/>
    <property type="match status" value="1"/>
</dbReference>
<dbReference type="CDD" id="cd03181">
    <property type="entry name" value="GST_C_EF1Bgamma_like"/>
    <property type="match status" value="1"/>
</dbReference>
<dbReference type="FunFam" id="1.20.1050.10:FF:000006">
    <property type="entry name" value="Elongation factor 1 gamma"/>
    <property type="match status" value="1"/>
</dbReference>
<evidence type="ECO:0000313" key="11">
    <source>
        <dbReference type="RefSeq" id="XP_022827118.1"/>
    </source>
</evidence>
<keyword evidence="10" id="KW-1185">Reference proteome</keyword>
<dbReference type="KEGG" id="sliu:111356863"/>
<feature type="region of interest" description="Disordered" evidence="6">
    <location>
        <begin position="279"/>
        <end position="310"/>
    </location>
</feature>
<evidence type="ECO:0000259" key="7">
    <source>
        <dbReference type="PROSITE" id="PS50040"/>
    </source>
</evidence>
<dbReference type="Proteomes" id="UP000301870">
    <property type="component" value="Chromosome 23"/>
</dbReference>
<feature type="region of interest" description="Disordered" evidence="6">
    <location>
        <begin position="370"/>
        <end position="394"/>
    </location>
</feature>
<evidence type="ECO:0000256" key="3">
    <source>
        <dbReference type="ARBA" id="ARBA00022917"/>
    </source>
</evidence>
<dbReference type="Pfam" id="PF02798">
    <property type="entry name" value="GST_N"/>
    <property type="match status" value="1"/>
</dbReference>
<evidence type="ECO:0000256" key="2">
    <source>
        <dbReference type="ARBA" id="ARBA00022768"/>
    </source>
</evidence>
<dbReference type="SUPFAM" id="SSF52833">
    <property type="entry name" value="Thioredoxin-like"/>
    <property type="match status" value="1"/>
</dbReference>
<dbReference type="AlphaFoldDB" id="A0A9J7E9X5"/>
<dbReference type="FunFam" id="3.40.30.10:FF:000233">
    <property type="entry name" value="Elongation factor 1-gamma"/>
    <property type="match status" value="1"/>
</dbReference>
<dbReference type="InterPro" id="IPR036433">
    <property type="entry name" value="EF1B_G_C_sf"/>
</dbReference>
<dbReference type="PROSITE" id="PS50040">
    <property type="entry name" value="EF1G_C"/>
    <property type="match status" value="1"/>
</dbReference>
<dbReference type="GO" id="GO:0005634">
    <property type="term" value="C:nucleus"/>
    <property type="evidence" value="ECO:0007669"/>
    <property type="project" value="TreeGrafter"/>
</dbReference>
<dbReference type="Pfam" id="PF00647">
    <property type="entry name" value="EF1G"/>
    <property type="match status" value="1"/>
</dbReference>
<feature type="domain" description="GST C-terminal" evidence="9">
    <location>
        <begin position="86"/>
        <end position="184"/>
    </location>
</feature>
<dbReference type="InterPro" id="IPR004045">
    <property type="entry name" value="Glutathione_S-Trfase_N"/>
</dbReference>
<accession>A0A9J7E9X5</accession>
<dbReference type="CDD" id="cd03044">
    <property type="entry name" value="GST_N_EF1Bgamma"/>
    <property type="match status" value="1"/>
</dbReference>
<dbReference type="PROSITE" id="PS50405">
    <property type="entry name" value="GST_CTER"/>
    <property type="match status" value="1"/>
</dbReference>
<dbReference type="InterPro" id="IPR010987">
    <property type="entry name" value="Glutathione-S-Trfase_C-like"/>
</dbReference>
<dbReference type="PANTHER" id="PTHR43986">
    <property type="entry name" value="ELONGATION FACTOR 1-GAMMA"/>
    <property type="match status" value="1"/>
</dbReference>
<dbReference type="SFLD" id="SFLDS00019">
    <property type="entry name" value="Glutathione_Transferase_(cytos"/>
    <property type="match status" value="1"/>
</dbReference>
<dbReference type="RefSeq" id="XP_022827118.1">
    <property type="nucleotide sequence ID" value="XM_022971350.1"/>
</dbReference>
<evidence type="ECO:0000256" key="4">
    <source>
        <dbReference type="ARBA" id="ARBA00030426"/>
    </source>
</evidence>
<dbReference type="SUPFAM" id="SSF89942">
    <property type="entry name" value="eEF1-gamma domain"/>
    <property type="match status" value="1"/>
</dbReference>
<dbReference type="GO" id="GO:0005737">
    <property type="term" value="C:cytoplasm"/>
    <property type="evidence" value="ECO:0007669"/>
    <property type="project" value="TreeGrafter"/>
</dbReference>
<dbReference type="SUPFAM" id="SSF47616">
    <property type="entry name" value="GST C-terminal domain-like"/>
    <property type="match status" value="1"/>
</dbReference>
<dbReference type="InterPro" id="IPR001662">
    <property type="entry name" value="EF1B_G_C"/>
</dbReference>
<feature type="domain" description="EF-1-gamma C-terminal" evidence="7">
    <location>
        <begin position="417"/>
        <end position="511"/>
    </location>
</feature>
<dbReference type="Gene3D" id="3.30.70.1010">
    <property type="entry name" value="Translation elongation factor EF1B, gamma chain, conserved domain"/>
    <property type="match status" value="1"/>
</dbReference>
<dbReference type="Pfam" id="PF00043">
    <property type="entry name" value="GST_C"/>
    <property type="match status" value="1"/>
</dbReference>
<gene>
    <name evidence="11" type="primary">LOC111356863</name>
</gene>
<dbReference type="Gene3D" id="1.20.1050.10">
    <property type="match status" value="1"/>
</dbReference>
<proteinExistence type="predicted"/>
<dbReference type="InterPro" id="IPR004046">
    <property type="entry name" value="GST_C"/>
</dbReference>
<dbReference type="SFLD" id="SFLDG00358">
    <property type="entry name" value="Main_(cytGST)"/>
    <property type="match status" value="1"/>
</dbReference>
<dbReference type="GeneID" id="111356863"/>
<evidence type="ECO:0000256" key="5">
    <source>
        <dbReference type="PROSITE-ProRule" id="PRU00519"/>
    </source>
</evidence>
<dbReference type="OrthoDB" id="249703at2759"/>
<evidence type="ECO:0000256" key="1">
    <source>
        <dbReference type="ARBA" id="ARBA00022218"/>
    </source>
</evidence>
<dbReference type="InterPro" id="IPR050802">
    <property type="entry name" value="EF-GSTs"/>
</dbReference>
<dbReference type="InterPro" id="IPR036282">
    <property type="entry name" value="Glutathione-S-Trfase_C_sf"/>
</dbReference>
<keyword evidence="3 5" id="KW-0648">Protein biosynthesis</keyword>
<protein>
    <recommendedName>
        <fullName evidence="1">Elongation factor 1-gamma</fullName>
    </recommendedName>
    <alternativeName>
        <fullName evidence="4">eEF-1B gamma</fullName>
    </alternativeName>
</protein>
<evidence type="ECO:0000259" key="8">
    <source>
        <dbReference type="PROSITE" id="PS50404"/>
    </source>
</evidence>
<dbReference type="CTD" id="44791"/>
<feature type="region of interest" description="Disordered" evidence="6">
    <location>
        <begin position="176"/>
        <end position="222"/>
    </location>
</feature>
<dbReference type="InterPro" id="IPR036249">
    <property type="entry name" value="Thioredoxin-like_sf"/>
</dbReference>
<dbReference type="InterPro" id="IPR040079">
    <property type="entry name" value="Glutathione_S-Trfase"/>
</dbReference>
<evidence type="ECO:0000259" key="9">
    <source>
        <dbReference type="PROSITE" id="PS50405"/>
    </source>
</evidence>
<evidence type="ECO:0000313" key="10">
    <source>
        <dbReference type="Proteomes" id="UP000301870"/>
    </source>
</evidence>
<reference evidence="11" key="1">
    <citation type="submission" date="2025-08" db="UniProtKB">
        <authorList>
            <consortium name="RefSeq"/>
        </authorList>
    </citation>
    <scope>IDENTIFICATION</scope>
    <source>
        <strain evidence="11">Ishihara</strain>
        <tissue evidence="11">Whole body</tissue>
    </source>
</reference>
<dbReference type="Gene3D" id="3.40.30.10">
    <property type="entry name" value="Glutaredoxin"/>
    <property type="match status" value="1"/>
</dbReference>
<dbReference type="GO" id="GO:0003746">
    <property type="term" value="F:translation elongation factor activity"/>
    <property type="evidence" value="ECO:0007669"/>
    <property type="project" value="UniProtKB-UniRule"/>
</dbReference>
<dbReference type="PANTHER" id="PTHR43986:SF1">
    <property type="entry name" value="ELONGATION FACTOR 1-GAMMA"/>
    <property type="match status" value="1"/>
</dbReference>
<feature type="domain" description="GST N-terminal" evidence="8">
    <location>
        <begin position="2"/>
        <end position="85"/>
    </location>
</feature>
<evidence type="ECO:0000256" key="6">
    <source>
        <dbReference type="SAM" id="MobiDB-lite"/>
    </source>
</evidence>
<keyword evidence="2 5" id="KW-0251">Elongation factor</keyword>
<name>A0A9J7E9X5_SPOLT</name>
<dbReference type="PROSITE" id="PS50404">
    <property type="entry name" value="GST_NTER"/>
    <property type="match status" value="1"/>
</dbReference>
<organism evidence="10 11">
    <name type="scientific">Spodoptera litura</name>
    <name type="common">Asian cotton leafworm</name>
    <dbReference type="NCBI Taxonomy" id="69820"/>
    <lineage>
        <taxon>Eukaryota</taxon>
        <taxon>Metazoa</taxon>
        <taxon>Ecdysozoa</taxon>
        <taxon>Arthropoda</taxon>
        <taxon>Hexapoda</taxon>
        <taxon>Insecta</taxon>
        <taxon>Pterygota</taxon>
        <taxon>Neoptera</taxon>
        <taxon>Endopterygota</taxon>
        <taxon>Lepidoptera</taxon>
        <taxon>Glossata</taxon>
        <taxon>Ditrysia</taxon>
        <taxon>Noctuoidea</taxon>
        <taxon>Noctuidae</taxon>
        <taxon>Amphipyrinae</taxon>
        <taxon>Spodoptera</taxon>
    </lineage>
</organism>